<dbReference type="Proteomes" id="UP000008694">
    <property type="component" value="Unassembled WGS sequence"/>
</dbReference>
<gene>
    <name evidence="2" type="ORF">ARALYDRAFT_330989</name>
</gene>
<evidence type="ECO:0000313" key="2">
    <source>
        <dbReference type="EMBL" id="EFH39868.1"/>
    </source>
</evidence>
<dbReference type="PANTHER" id="PTHR47723:SF19">
    <property type="entry name" value="POLYNUCLEOTIDYL TRANSFERASE, RIBONUCLEASE H-LIKE SUPERFAMILY PROTEIN"/>
    <property type="match status" value="1"/>
</dbReference>
<reference evidence="3" key="1">
    <citation type="journal article" date="2011" name="Nat. Genet.">
        <title>The Arabidopsis lyrata genome sequence and the basis of rapid genome size change.</title>
        <authorList>
            <person name="Hu T.T."/>
            <person name="Pattyn P."/>
            <person name="Bakker E.G."/>
            <person name="Cao J."/>
            <person name="Cheng J.-F."/>
            <person name="Clark R.M."/>
            <person name="Fahlgren N."/>
            <person name="Fawcett J.A."/>
            <person name="Grimwood J."/>
            <person name="Gundlach H."/>
            <person name="Haberer G."/>
            <person name="Hollister J.D."/>
            <person name="Ossowski S."/>
            <person name="Ottilar R.P."/>
            <person name="Salamov A.A."/>
            <person name="Schneeberger K."/>
            <person name="Spannagl M."/>
            <person name="Wang X."/>
            <person name="Yang L."/>
            <person name="Nasrallah M.E."/>
            <person name="Bergelson J."/>
            <person name="Carrington J.C."/>
            <person name="Gaut B.S."/>
            <person name="Schmutz J."/>
            <person name="Mayer K.F.X."/>
            <person name="Van de Peer Y."/>
            <person name="Grigoriev I.V."/>
            <person name="Nordborg M."/>
            <person name="Weigel D."/>
            <person name="Guo Y.-L."/>
        </authorList>
    </citation>
    <scope>NUCLEOTIDE SEQUENCE [LARGE SCALE GENOMIC DNA]</scope>
    <source>
        <strain evidence="3">cv. MN47</strain>
    </source>
</reference>
<dbReference type="eggNOG" id="KOG1075">
    <property type="taxonomic scope" value="Eukaryota"/>
</dbReference>
<dbReference type="Pfam" id="PF13456">
    <property type="entry name" value="RVT_3"/>
    <property type="match status" value="1"/>
</dbReference>
<evidence type="ECO:0000259" key="1">
    <source>
        <dbReference type="Pfam" id="PF13456"/>
    </source>
</evidence>
<evidence type="ECO:0000313" key="3">
    <source>
        <dbReference type="Proteomes" id="UP000008694"/>
    </source>
</evidence>
<accession>D7MN28</accession>
<sequence>MLFQRKATSWRKIIRLARTDVQEWQDQVDYIKRFLSLQTHNSNPRQLGSNWEKPKRDWIKCNYDVLRDARETFLGACQAKGRRTCNALESEFQALIISMQNCWSKGFKRVCFEGDNKEVADLLNGNTLNFGMFNWIREARLWKSRFTDCQFLWFHRLSNAPTDLLAKHQIPFNSSFHFHSLVPHVITNALHNDFSNHII</sequence>
<dbReference type="STRING" id="81972.D7MN28"/>
<dbReference type="InterPro" id="IPR036397">
    <property type="entry name" value="RNaseH_sf"/>
</dbReference>
<dbReference type="GO" id="GO:0003676">
    <property type="term" value="F:nucleic acid binding"/>
    <property type="evidence" value="ECO:0007669"/>
    <property type="project" value="InterPro"/>
</dbReference>
<dbReference type="SUPFAM" id="SSF53098">
    <property type="entry name" value="Ribonuclease H-like"/>
    <property type="match status" value="1"/>
</dbReference>
<dbReference type="Gene3D" id="3.30.420.10">
    <property type="entry name" value="Ribonuclease H-like superfamily/Ribonuclease H"/>
    <property type="match status" value="1"/>
</dbReference>
<keyword evidence="3" id="KW-1185">Reference proteome</keyword>
<dbReference type="InterPro" id="IPR044730">
    <property type="entry name" value="RNase_H-like_dom_plant"/>
</dbReference>
<dbReference type="AlphaFoldDB" id="D7MN28"/>
<dbReference type="HOGENOM" id="CLU_000680_5_2_1"/>
<dbReference type="InterPro" id="IPR012337">
    <property type="entry name" value="RNaseH-like_sf"/>
</dbReference>
<dbReference type="GO" id="GO:0004523">
    <property type="term" value="F:RNA-DNA hybrid ribonuclease activity"/>
    <property type="evidence" value="ECO:0007669"/>
    <property type="project" value="InterPro"/>
</dbReference>
<dbReference type="PANTHER" id="PTHR47723">
    <property type="entry name" value="OS05G0353850 PROTEIN"/>
    <property type="match status" value="1"/>
</dbReference>
<dbReference type="CDD" id="cd06222">
    <property type="entry name" value="RNase_H_like"/>
    <property type="match status" value="1"/>
</dbReference>
<dbReference type="InterPro" id="IPR002156">
    <property type="entry name" value="RNaseH_domain"/>
</dbReference>
<protein>
    <recommendedName>
        <fullName evidence="1">RNase H type-1 domain-containing protein</fullName>
    </recommendedName>
</protein>
<organism evidence="3">
    <name type="scientific">Arabidopsis lyrata subsp. lyrata</name>
    <name type="common">Lyre-leaved rock-cress</name>
    <dbReference type="NCBI Taxonomy" id="81972"/>
    <lineage>
        <taxon>Eukaryota</taxon>
        <taxon>Viridiplantae</taxon>
        <taxon>Streptophyta</taxon>
        <taxon>Embryophyta</taxon>
        <taxon>Tracheophyta</taxon>
        <taxon>Spermatophyta</taxon>
        <taxon>Magnoliopsida</taxon>
        <taxon>eudicotyledons</taxon>
        <taxon>Gunneridae</taxon>
        <taxon>Pentapetalae</taxon>
        <taxon>rosids</taxon>
        <taxon>malvids</taxon>
        <taxon>Brassicales</taxon>
        <taxon>Brassicaceae</taxon>
        <taxon>Camelineae</taxon>
        <taxon>Arabidopsis</taxon>
    </lineage>
</organism>
<dbReference type="Gramene" id="fgenesh1_pm.C_scaffold_8000332">
    <property type="protein sequence ID" value="fgenesh1_pm.C_scaffold_8000332"/>
    <property type="gene ID" value="fgenesh1_pm.C_scaffold_8000332"/>
</dbReference>
<dbReference type="InterPro" id="IPR053151">
    <property type="entry name" value="RNase_H-like"/>
</dbReference>
<feature type="domain" description="RNase H type-1" evidence="1">
    <location>
        <begin position="65"/>
        <end position="168"/>
    </location>
</feature>
<proteinExistence type="predicted"/>
<name>D7MN28_ARALL</name>
<dbReference type="EMBL" id="GL348720">
    <property type="protein sequence ID" value="EFH39868.1"/>
    <property type="molecule type" value="Genomic_DNA"/>
</dbReference>